<dbReference type="InterPro" id="IPR036188">
    <property type="entry name" value="FAD/NAD-bd_sf"/>
</dbReference>
<evidence type="ECO:0000256" key="4">
    <source>
        <dbReference type="ARBA" id="ARBA00023002"/>
    </source>
</evidence>
<keyword evidence="3" id="KW-0274">FAD</keyword>
<keyword evidence="2" id="KW-0285">Flavoprotein</keyword>
<dbReference type="InterPro" id="IPR039651">
    <property type="entry name" value="FixC-like"/>
</dbReference>
<organism evidence="5">
    <name type="scientific">marine metagenome</name>
    <dbReference type="NCBI Taxonomy" id="408172"/>
    <lineage>
        <taxon>unclassified sequences</taxon>
        <taxon>metagenomes</taxon>
        <taxon>ecological metagenomes</taxon>
    </lineage>
</organism>
<evidence type="ECO:0000313" key="5">
    <source>
        <dbReference type="EMBL" id="SVA51320.1"/>
    </source>
</evidence>
<dbReference type="Pfam" id="PF12831">
    <property type="entry name" value="FAD_oxidored"/>
    <property type="match status" value="1"/>
</dbReference>
<reference evidence="5" key="1">
    <citation type="submission" date="2018-05" db="EMBL/GenBank/DDBJ databases">
        <authorList>
            <person name="Lanie J.A."/>
            <person name="Ng W.-L."/>
            <person name="Kazmierczak K.M."/>
            <person name="Andrzejewski T.M."/>
            <person name="Davidsen T.M."/>
            <person name="Wayne K.J."/>
            <person name="Tettelin H."/>
            <person name="Glass J.I."/>
            <person name="Rusch D."/>
            <person name="Podicherti R."/>
            <person name="Tsui H.-C.T."/>
            <person name="Winkler M.E."/>
        </authorList>
    </citation>
    <scope>NUCLEOTIDE SEQUENCE</scope>
</reference>
<dbReference type="Gene3D" id="3.50.50.60">
    <property type="entry name" value="FAD/NAD(P)-binding domain"/>
    <property type="match status" value="1"/>
</dbReference>
<dbReference type="SUPFAM" id="SSF51905">
    <property type="entry name" value="FAD/NAD(P)-binding domain"/>
    <property type="match status" value="1"/>
</dbReference>
<keyword evidence="4" id="KW-0560">Oxidoreductase</keyword>
<dbReference type="PANTHER" id="PTHR43624:SF2">
    <property type="entry name" value="ELECTRON TRANSFER FLAVOPROTEIN-QUINONE OXIDOREDUCTASE YDIS-RELATED"/>
    <property type="match status" value="1"/>
</dbReference>
<comment type="cofactor">
    <cofactor evidence="1">
        <name>FAD</name>
        <dbReference type="ChEBI" id="CHEBI:57692"/>
    </cofactor>
</comment>
<dbReference type="PRINTS" id="PR00411">
    <property type="entry name" value="PNDRDTASEI"/>
</dbReference>
<accession>A0A381WFM1</accession>
<dbReference type="AlphaFoldDB" id="A0A381WFM1"/>
<dbReference type="PRINTS" id="PR00368">
    <property type="entry name" value="FADPNR"/>
</dbReference>
<evidence type="ECO:0000256" key="3">
    <source>
        <dbReference type="ARBA" id="ARBA00022827"/>
    </source>
</evidence>
<proteinExistence type="predicted"/>
<dbReference type="EMBL" id="UINC01011661">
    <property type="protein sequence ID" value="SVA51320.1"/>
    <property type="molecule type" value="Genomic_DNA"/>
</dbReference>
<name>A0A381WFM1_9ZZZZ</name>
<dbReference type="PANTHER" id="PTHR43624">
    <property type="entry name" value="ELECTRON TRANSFER FLAVOPROTEIN-QUINONE OXIDOREDUCTASE YDIS-RELATED"/>
    <property type="match status" value="1"/>
</dbReference>
<evidence type="ECO:0000256" key="2">
    <source>
        <dbReference type="ARBA" id="ARBA00022630"/>
    </source>
</evidence>
<sequence length="165" mass="18050">MSDDKFEVVIVGAGLSGVAAALTLARNGVEVLVIERGDFPGAKNLFGGILYSGVLAELVPKFWEKAPVERHIVNRRWVALDVDSQVALDLKSAHFDKPPYNNTFTALRSRFDRWFAEQAEEEGALIICETTVESLLIEDDRVVGVRTGRDDGDVFADCVILAEGA</sequence>
<feature type="non-terminal residue" evidence="5">
    <location>
        <position position="165"/>
    </location>
</feature>
<dbReference type="GO" id="GO:0016491">
    <property type="term" value="F:oxidoreductase activity"/>
    <property type="evidence" value="ECO:0007669"/>
    <property type="project" value="UniProtKB-KW"/>
</dbReference>
<protein>
    <recommendedName>
        <fullName evidence="6">FAD dependent oxidoreductase domain-containing protein</fullName>
    </recommendedName>
</protein>
<gene>
    <name evidence="5" type="ORF">METZ01_LOCUS104174</name>
</gene>
<evidence type="ECO:0008006" key="6">
    <source>
        <dbReference type="Google" id="ProtNLM"/>
    </source>
</evidence>
<evidence type="ECO:0000256" key="1">
    <source>
        <dbReference type="ARBA" id="ARBA00001974"/>
    </source>
</evidence>